<keyword evidence="3" id="KW-1185">Reference proteome</keyword>
<sequence length="84" mass="8736">MAVRIATALVGGYAAAAALATLAARLLPIGRAEATSWAMILSFAVYGSVALWALHERRLARVMLVVWGSALVAGSLAYLLGVRP</sequence>
<dbReference type="OrthoDB" id="7211205at2"/>
<proteinExistence type="predicted"/>
<keyword evidence="1" id="KW-1133">Transmembrane helix</keyword>
<name>A0A5C6UF04_9SPHN</name>
<keyword evidence="1" id="KW-0812">Transmembrane</keyword>
<protein>
    <submittedName>
        <fullName evidence="2">Iron transporter</fullName>
    </submittedName>
</protein>
<keyword evidence="1" id="KW-0472">Membrane</keyword>
<organism evidence="2 3">
    <name type="scientific">Sphingomonas ginsenosidivorax</name>
    <dbReference type="NCBI Taxonomy" id="862135"/>
    <lineage>
        <taxon>Bacteria</taxon>
        <taxon>Pseudomonadati</taxon>
        <taxon>Pseudomonadota</taxon>
        <taxon>Alphaproteobacteria</taxon>
        <taxon>Sphingomonadales</taxon>
        <taxon>Sphingomonadaceae</taxon>
        <taxon>Sphingomonas</taxon>
    </lineage>
</organism>
<comment type="caution">
    <text evidence="2">The sequence shown here is derived from an EMBL/GenBank/DDBJ whole genome shotgun (WGS) entry which is preliminary data.</text>
</comment>
<feature type="transmembrane region" description="Helical" evidence="1">
    <location>
        <begin position="34"/>
        <end position="55"/>
    </location>
</feature>
<evidence type="ECO:0000256" key="1">
    <source>
        <dbReference type="SAM" id="Phobius"/>
    </source>
</evidence>
<dbReference type="Proteomes" id="UP000321250">
    <property type="component" value="Unassembled WGS sequence"/>
</dbReference>
<evidence type="ECO:0000313" key="3">
    <source>
        <dbReference type="Proteomes" id="UP000321250"/>
    </source>
</evidence>
<evidence type="ECO:0000313" key="2">
    <source>
        <dbReference type="EMBL" id="TXC71397.1"/>
    </source>
</evidence>
<feature type="transmembrane region" description="Helical" evidence="1">
    <location>
        <begin position="62"/>
        <end position="81"/>
    </location>
</feature>
<gene>
    <name evidence="2" type="ORF">FSB78_10945</name>
</gene>
<dbReference type="RefSeq" id="WP_147082647.1">
    <property type="nucleotide sequence ID" value="NZ_VOQR01000001.1"/>
</dbReference>
<dbReference type="EMBL" id="VOQR01000001">
    <property type="protein sequence ID" value="TXC71397.1"/>
    <property type="molecule type" value="Genomic_DNA"/>
</dbReference>
<dbReference type="AlphaFoldDB" id="A0A5C6UF04"/>
<reference evidence="2 3" key="1">
    <citation type="journal article" date="2013" name="Antonie Van Leeuwenhoek">
        <title>Sphingomonas ginsenosidivorax sp. nov., with the ability to transform ginsenosides.</title>
        <authorList>
            <person name="Jin X.F."/>
            <person name="Kim J.K."/>
            <person name="Liu Q.M."/>
            <person name="Kang M.S."/>
            <person name="He D."/>
            <person name="Jin F.X."/>
            <person name="Kim S.C."/>
            <person name="Im W.T."/>
        </authorList>
    </citation>
    <scope>NUCLEOTIDE SEQUENCE [LARGE SCALE GENOMIC DNA]</scope>
    <source>
        <strain evidence="2 3">KHI67</strain>
    </source>
</reference>
<accession>A0A5C6UF04</accession>